<dbReference type="PROSITE" id="PS00687">
    <property type="entry name" value="ALDEHYDE_DEHYDR_GLU"/>
    <property type="match status" value="1"/>
</dbReference>
<proteinExistence type="inferred from homology"/>
<evidence type="ECO:0000313" key="6">
    <source>
        <dbReference type="EMBL" id="MBC9226466.1"/>
    </source>
</evidence>
<dbReference type="PANTHER" id="PTHR11699">
    <property type="entry name" value="ALDEHYDE DEHYDROGENASE-RELATED"/>
    <property type="match status" value="1"/>
</dbReference>
<accession>A0A8I0EW81</accession>
<gene>
    <name evidence="6" type="ORF">IBG24_09070</name>
</gene>
<evidence type="ECO:0000256" key="1">
    <source>
        <dbReference type="ARBA" id="ARBA00009986"/>
    </source>
</evidence>
<feature type="domain" description="Aldehyde dehydrogenase" evidence="5">
    <location>
        <begin position="22"/>
        <end position="481"/>
    </location>
</feature>
<sequence length="494" mass="51849">MTSAAEPRRVGYIGARGPVVPESGEYLPILNPATGAALGEAYEVDSADLDRIIEDAHATQRNVWRATAPDARGRILRAWADKVAAHREELADLDSQDVGHLRAETLGDVDVTVKILTYYAGMADKLESRSYAQFPGRIAYGIDEPFGVVAGVSPYNANTIFAVFKAAPALVAGNAIVLKAPELAPLSTFRLVELGLEAGLPPGLVNVVTGRGAVVGPLLTEHPGIGMVAFTGGLEAGRSVIRQSATNIVPVSLELGGKSPVIILDDADLELALPLIAHSNFVKSGQSCVAGSRVFAPASRYEEIASRLAEIATAVRVGDPLSPDSQMGSLISQRHRTTVDSLVHSAVDAGATLLAGGAPVEPGGLTDGAFYAPTVLGDVQDDNPAARTEAFGPMASVLSYTDVDEVLGRANDSDFGLSAQVWGNDAASIQHLAANLEVGTVWVNAYRAIHFTVPFGGVKQSGYGRENGFEAIRLYTQSKAVVWDLTTTRADPYA</sequence>
<evidence type="ECO:0000259" key="5">
    <source>
        <dbReference type="Pfam" id="PF00171"/>
    </source>
</evidence>
<dbReference type="InterPro" id="IPR016160">
    <property type="entry name" value="Ald_DH_CS_CYS"/>
</dbReference>
<dbReference type="FunFam" id="3.40.605.10:FF:000007">
    <property type="entry name" value="NAD/NADP-dependent betaine aldehyde dehydrogenase"/>
    <property type="match status" value="1"/>
</dbReference>
<dbReference type="PROSITE" id="PS00070">
    <property type="entry name" value="ALDEHYDE_DEHYDR_CYS"/>
    <property type="match status" value="1"/>
</dbReference>
<dbReference type="EMBL" id="JACTVM010000002">
    <property type="protein sequence ID" value="MBC9226466.1"/>
    <property type="molecule type" value="Genomic_DNA"/>
</dbReference>
<dbReference type="Gene3D" id="3.40.605.10">
    <property type="entry name" value="Aldehyde Dehydrogenase, Chain A, domain 1"/>
    <property type="match status" value="1"/>
</dbReference>
<keyword evidence="2 4" id="KW-0560">Oxidoreductase</keyword>
<comment type="similarity">
    <text evidence="1 4">Belongs to the aldehyde dehydrogenase family.</text>
</comment>
<dbReference type="InterPro" id="IPR016162">
    <property type="entry name" value="Ald_DH_N"/>
</dbReference>
<protein>
    <submittedName>
        <fullName evidence="6">Aldehyde dehydrogenase family protein</fullName>
    </submittedName>
</protein>
<dbReference type="InterPro" id="IPR016161">
    <property type="entry name" value="Ald_DH/histidinol_DH"/>
</dbReference>
<dbReference type="GO" id="GO:0016620">
    <property type="term" value="F:oxidoreductase activity, acting on the aldehyde or oxo group of donors, NAD or NADP as acceptor"/>
    <property type="evidence" value="ECO:0007669"/>
    <property type="project" value="InterPro"/>
</dbReference>
<dbReference type="Gene3D" id="3.40.309.10">
    <property type="entry name" value="Aldehyde Dehydrogenase, Chain A, domain 2"/>
    <property type="match status" value="1"/>
</dbReference>
<feature type="active site" evidence="3">
    <location>
        <position position="254"/>
    </location>
</feature>
<comment type="caution">
    <text evidence="6">The sequence shown here is derived from an EMBL/GenBank/DDBJ whole genome shotgun (WGS) entry which is preliminary data.</text>
</comment>
<evidence type="ECO:0000256" key="3">
    <source>
        <dbReference type="PROSITE-ProRule" id="PRU10007"/>
    </source>
</evidence>
<name>A0A8I0EW81_9ACTN</name>
<evidence type="ECO:0000313" key="7">
    <source>
        <dbReference type="Proteomes" id="UP000620591"/>
    </source>
</evidence>
<evidence type="ECO:0000256" key="4">
    <source>
        <dbReference type="RuleBase" id="RU003345"/>
    </source>
</evidence>
<dbReference type="Proteomes" id="UP000620591">
    <property type="component" value="Unassembled WGS sequence"/>
</dbReference>
<dbReference type="InterPro" id="IPR015590">
    <property type="entry name" value="Aldehyde_DH_dom"/>
</dbReference>
<dbReference type="SUPFAM" id="SSF53720">
    <property type="entry name" value="ALDH-like"/>
    <property type="match status" value="1"/>
</dbReference>
<dbReference type="InterPro" id="IPR029510">
    <property type="entry name" value="Ald_DH_CS_GLU"/>
</dbReference>
<reference evidence="6" key="1">
    <citation type="submission" date="2020-09" db="EMBL/GenBank/DDBJ databases">
        <title>Novel species in genus Aeromicrobium.</title>
        <authorList>
            <person name="Zhang G."/>
        </authorList>
    </citation>
    <scope>NUCLEOTIDE SEQUENCE</scope>
    <source>
        <strain evidence="6">Zg-636</strain>
    </source>
</reference>
<evidence type="ECO:0000256" key="2">
    <source>
        <dbReference type="ARBA" id="ARBA00023002"/>
    </source>
</evidence>
<dbReference type="Pfam" id="PF00171">
    <property type="entry name" value="Aldedh"/>
    <property type="match status" value="1"/>
</dbReference>
<dbReference type="InterPro" id="IPR016163">
    <property type="entry name" value="Ald_DH_C"/>
</dbReference>
<organism evidence="6 7">
    <name type="scientific">Aeromicrobium senzhongii</name>
    <dbReference type="NCBI Taxonomy" id="2663859"/>
    <lineage>
        <taxon>Bacteria</taxon>
        <taxon>Bacillati</taxon>
        <taxon>Actinomycetota</taxon>
        <taxon>Actinomycetes</taxon>
        <taxon>Propionibacteriales</taxon>
        <taxon>Nocardioidaceae</taxon>
        <taxon>Aeromicrobium</taxon>
    </lineage>
</organism>
<dbReference type="AlphaFoldDB" id="A0A8I0EW81"/>